<keyword evidence="2" id="KW-1185">Reference proteome</keyword>
<reference evidence="1 2" key="1">
    <citation type="submission" date="2016-02" db="EMBL/GenBank/DDBJ databases">
        <title>Complete genome sequence and transcriptome regulation of the pentose utilising yeast Sugiyamaella lignohabitans.</title>
        <authorList>
            <person name="Bellasio M."/>
            <person name="Peymann A."/>
            <person name="Valli M."/>
            <person name="Sipitzky M."/>
            <person name="Graf A."/>
            <person name="Sauer M."/>
            <person name="Marx H."/>
            <person name="Mattanovich D."/>
        </authorList>
    </citation>
    <scope>NUCLEOTIDE SEQUENCE [LARGE SCALE GENOMIC DNA]</scope>
    <source>
        <strain evidence="1 2">CBS 10342</strain>
    </source>
</reference>
<dbReference type="GO" id="GO:0004806">
    <property type="term" value="F:triacylglycerol lipase activity"/>
    <property type="evidence" value="ECO:0007669"/>
    <property type="project" value="InterPro"/>
</dbReference>
<dbReference type="AlphaFoldDB" id="A0A167CY49"/>
<organism evidence="1 2">
    <name type="scientific">Sugiyamaella lignohabitans</name>
    <dbReference type="NCBI Taxonomy" id="796027"/>
    <lineage>
        <taxon>Eukaryota</taxon>
        <taxon>Fungi</taxon>
        <taxon>Dikarya</taxon>
        <taxon>Ascomycota</taxon>
        <taxon>Saccharomycotina</taxon>
        <taxon>Dipodascomycetes</taxon>
        <taxon>Dipodascales</taxon>
        <taxon>Trichomonascaceae</taxon>
        <taxon>Sugiyamaella</taxon>
    </lineage>
</organism>
<dbReference type="GO" id="GO:0016042">
    <property type="term" value="P:lipid catabolic process"/>
    <property type="evidence" value="ECO:0007669"/>
    <property type="project" value="InterPro"/>
</dbReference>
<sequence length="121" mass="12738">MGVGPEVPKMPLYMYQGVQDEVAPLSEVDKLYNSYCSRGATITYQKNAAAGHVGNMILGSGPALGWLEDRLNDKPTTTGCSTTTLPLGGALQPSNLSILGSLAVNDIMSLFGKKIGSLKFS</sequence>
<dbReference type="RefSeq" id="XP_018734722.1">
    <property type="nucleotide sequence ID" value="XM_018882046.1"/>
</dbReference>
<gene>
    <name evidence="1" type="ORF">AWJ20_494</name>
</gene>
<name>A0A167CY49_9ASCO</name>
<dbReference type="OrthoDB" id="2373480at2759"/>
<protein>
    <submittedName>
        <fullName evidence="1">Uncharacterized protein</fullName>
    </submittedName>
</protein>
<dbReference type="GeneID" id="30037126"/>
<dbReference type="InterPro" id="IPR005152">
    <property type="entry name" value="Lipase_secreted"/>
</dbReference>
<dbReference type="Pfam" id="PF03583">
    <property type="entry name" value="LIP"/>
    <property type="match status" value="1"/>
</dbReference>
<accession>A0A167CY49</accession>
<dbReference type="InterPro" id="IPR029058">
    <property type="entry name" value="AB_hydrolase_fold"/>
</dbReference>
<dbReference type="KEGG" id="slb:AWJ20_494"/>
<dbReference type="Gene3D" id="3.40.50.1820">
    <property type="entry name" value="alpha/beta hydrolase"/>
    <property type="match status" value="1"/>
</dbReference>
<dbReference type="EMBL" id="CP014501">
    <property type="protein sequence ID" value="ANB12245.1"/>
    <property type="molecule type" value="Genomic_DNA"/>
</dbReference>
<dbReference type="PANTHER" id="PTHR34853">
    <property type="match status" value="1"/>
</dbReference>
<dbReference type="Proteomes" id="UP000189580">
    <property type="component" value="Chromosome a"/>
</dbReference>
<evidence type="ECO:0000313" key="1">
    <source>
        <dbReference type="EMBL" id="ANB12245.1"/>
    </source>
</evidence>
<dbReference type="SUPFAM" id="SSF53474">
    <property type="entry name" value="alpha/beta-Hydrolases"/>
    <property type="match status" value="1"/>
</dbReference>
<dbReference type="PANTHER" id="PTHR34853:SF1">
    <property type="entry name" value="LIPASE 5"/>
    <property type="match status" value="1"/>
</dbReference>
<proteinExistence type="predicted"/>
<evidence type="ECO:0000313" key="2">
    <source>
        <dbReference type="Proteomes" id="UP000189580"/>
    </source>
</evidence>